<evidence type="ECO:0000256" key="14">
    <source>
        <dbReference type="PROSITE-ProRule" id="PRU00560"/>
    </source>
</evidence>
<evidence type="ECO:0000256" key="10">
    <source>
        <dbReference type="ARBA" id="ARBA00023235"/>
    </source>
</evidence>
<name>A0A844FGC0_9FIRM</name>
<dbReference type="GO" id="GO:0004527">
    <property type="term" value="F:exonuclease activity"/>
    <property type="evidence" value="ECO:0007669"/>
    <property type="project" value="UniProtKB-KW"/>
</dbReference>
<dbReference type="InterPro" id="IPR038726">
    <property type="entry name" value="PDDEXK_AddAB-type"/>
</dbReference>
<evidence type="ECO:0000256" key="13">
    <source>
        <dbReference type="ARBA" id="ARBA00048988"/>
    </source>
</evidence>
<dbReference type="PROSITE" id="PS51198">
    <property type="entry name" value="UVRD_HELICASE_ATP_BIND"/>
    <property type="match status" value="1"/>
</dbReference>
<evidence type="ECO:0000256" key="4">
    <source>
        <dbReference type="ARBA" id="ARBA00022801"/>
    </source>
</evidence>
<dbReference type="Gene3D" id="1.10.486.10">
    <property type="entry name" value="PCRA, domain 4"/>
    <property type="match status" value="1"/>
</dbReference>
<keyword evidence="4 14" id="KW-0378">Hydrolase</keyword>
<dbReference type="InterPro" id="IPR014016">
    <property type="entry name" value="UvrD-like_ATP-bd"/>
</dbReference>
<dbReference type="SUPFAM" id="SSF52540">
    <property type="entry name" value="P-loop containing nucleoside triphosphate hydrolases"/>
    <property type="match status" value="1"/>
</dbReference>
<comment type="caution">
    <text evidence="17">The sequence shown here is derived from an EMBL/GenBank/DDBJ whole genome shotgun (WGS) entry which is preliminary data.</text>
</comment>
<dbReference type="GO" id="GO:0005524">
    <property type="term" value="F:ATP binding"/>
    <property type="evidence" value="ECO:0007669"/>
    <property type="project" value="UniProtKB-UniRule"/>
</dbReference>
<comment type="catalytic activity">
    <reaction evidence="11">
        <text>Couples ATP hydrolysis with the unwinding of duplex DNA by translocating in the 3'-5' direction.</text>
        <dbReference type="EC" id="5.6.2.4"/>
    </reaction>
</comment>
<evidence type="ECO:0000256" key="5">
    <source>
        <dbReference type="ARBA" id="ARBA00022806"/>
    </source>
</evidence>
<dbReference type="Gene3D" id="3.40.50.300">
    <property type="entry name" value="P-loop containing nucleotide triphosphate hydrolases"/>
    <property type="match status" value="4"/>
</dbReference>
<organism evidence="17 18">
    <name type="scientific">Anaerosalibacter bizertensis</name>
    <dbReference type="NCBI Taxonomy" id="932217"/>
    <lineage>
        <taxon>Bacteria</taxon>
        <taxon>Bacillati</taxon>
        <taxon>Bacillota</taxon>
        <taxon>Tissierellia</taxon>
        <taxon>Tissierellales</taxon>
        <taxon>Sporanaerobacteraceae</taxon>
        <taxon>Anaerosalibacter</taxon>
    </lineage>
</organism>
<dbReference type="Pfam" id="PF12705">
    <property type="entry name" value="PDDEXK_1"/>
    <property type="match status" value="1"/>
</dbReference>
<evidence type="ECO:0000259" key="15">
    <source>
        <dbReference type="PROSITE" id="PS51198"/>
    </source>
</evidence>
<dbReference type="EMBL" id="VULR01000005">
    <property type="protein sequence ID" value="MSS43077.1"/>
    <property type="molecule type" value="Genomic_DNA"/>
</dbReference>
<dbReference type="InterPro" id="IPR027417">
    <property type="entry name" value="P-loop_NTPase"/>
</dbReference>
<dbReference type="Pfam" id="PF13361">
    <property type="entry name" value="UvrD_C"/>
    <property type="match status" value="1"/>
</dbReference>
<feature type="binding site" evidence="14">
    <location>
        <begin position="34"/>
        <end position="41"/>
    </location>
    <ligand>
        <name>ATP</name>
        <dbReference type="ChEBI" id="CHEBI:30616"/>
    </ligand>
</feature>
<dbReference type="GO" id="GO:0033202">
    <property type="term" value="C:DNA helicase complex"/>
    <property type="evidence" value="ECO:0007669"/>
    <property type="project" value="TreeGrafter"/>
</dbReference>
<evidence type="ECO:0000256" key="6">
    <source>
        <dbReference type="ARBA" id="ARBA00022839"/>
    </source>
</evidence>
<feature type="domain" description="UvrD-like helicase ATP-binding" evidence="15">
    <location>
        <begin position="13"/>
        <end position="432"/>
    </location>
</feature>
<keyword evidence="10" id="KW-0413">Isomerase</keyword>
<proteinExistence type="predicted"/>
<evidence type="ECO:0000256" key="12">
    <source>
        <dbReference type="ARBA" id="ARBA00034808"/>
    </source>
</evidence>
<dbReference type="InterPro" id="IPR000212">
    <property type="entry name" value="DNA_helicase_UvrD/REP"/>
</dbReference>
<dbReference type="Proteomes" id="UP000462760">
    <property type="component" value="Unassembled WGS sequence"/>
</dbReference>
<dbReference type="InterPro" id="IPR011604">
    <property type="entry name" value="PDDEXK-like_dom_sf"/>
</dbReference>
<accession>A0A844FGC0</accession>
<dbReference type="EC" id="5.6.2.4" evidence="12"/>
<dbReference type="Gene3D" id="3.90.320.10">
    <property type="match status" value="1"/>
</dbReference>
<evidence type="ECO:0000313" key="18">
    <source>
        <dbReference type="Proteomes" id="UP000462760"/>
    </source>
</evidence>
<dbReference type="PANTHER" id="PTHR11070">
    <property type="entry name" value="UVRD / RECB / PCRA DNA HELICASE FAMILY MEMBER"/>
    <property type="match status" value="1"/>
</dbReference>
<evidence type="ECO:0000256" key="3">
    <source>
        <dbReference type="ARBA" id="ARBA00022763"/>
    </source>
</evidence>
<comment type="catalytic activity">
    <reaction evidence="13">
        <text>ATP + H2O = ADP + phosphate + H(+)</text>
        <dbReference type="Rhea" id="RHEA:13065"/>
        <dbReference type="ChEBI" id="CHEBI:15377"/>
        <dbReference type="ChEBI" id="CHEBI:15378"/>
        <dbReference type="ChEBI" id="CHEBI:30616"/>
        <dbReference type="ChEBI" id="CHEBI:43474"/>
        <dbReference type="ChEBI" id="CHEBI:456216"/>
        <dbReference type="EC" id="5.6.2.4"/>
    </reaction>
</comment>
<dbReference type="AlphaFoldDB" id="A0A844FGC0"/>
<evidence type="ECO:0000256" key="1">
    <source>
        <dbReference type="ARBA" id="ARBA00022722"/>
    </source>
</evidence>
<evidence type="ECO:0000256" key="7">
    <source>
        <dbReference type="ARBA" id="ARBA00022840"/>
    </source>
</evidence>
<dbReference type="InterPro" id="IPR011335">
    <property type="entry name" value="Restrct_endonuc-II-like"/>
</dbReference>
<keyword evidence="2 14" id="KW-0547">Nucleotide-binding</keyword>
<dbReference type="SUPFAM" id="SSF52980">
    <property type="entry name" value="Restriction endonuclease-like"/>
    <property type="match status" value="1"/>
</dbReference>
<evidence type="ECO:0000313" key="17">
    <source>
        <dbReference type="EMBL" id="MSS43077.1"/>
    </source>
</evidence>
<feature type="domain" description="UvrD-like helicase C-terminal" evidence="16">
    <location>
        <begin position="433"/>
        <end position="722"/>
    </location>
</feature>
<keyword evidence="6" id="KW-0269">Exonuclease</keyword>
<dbReference type="GO" id="GO:0000725">
    <property type="term" value="P:recombinational repair"/>
    <property type="evidence" value="ECO:0007669"/>
    <property type="project" value="TreeGrafter"/>
</dbReference>
<keyword evidence="7 14" id="KW-0067">ATP-binding</keyword>
<dbReference type="RefSeq" id="WP_154483754.1">
    <property type="nucleotide sequence ID" value="NZ_VULR01000005.1"/>
</dbReference>
<dbReference type="OrthoDB" id="9810135at2"/>
<dbReference type="GO" id="GO:0003677">
    <property type="term" value="F:DNA binding"/>
    <property type="evidence" value="ECO:0007669"/>
    <property type="project" value="UniProtKB-KW"/>
</dbReference>
<evidence type="ECO:0000259" key="16">
    <source>
        <dbReference type="PROSITE" id="PS51217"/>
    </source>
</evidence>
<evidence type="ECO:0000256" key="2">
    <source>
        <dbReference type="ARBA" id="ARBA00022741"/>
    </source>
</evidence>
<sequence length="1102" mass="128900">MNLDSGTGGEEMVELNKNQKKAVETIDKNVSVNAGAGSGKTKVLVERYLYILENGKIGEGKEVDSIVAITFTKKASQEMKERIRDELRNKFSLDKKWRRIYRDLERGNISTIHSFCSKILRENPVEANIDPQFKVLEDYKSDEILYEVIKSYLLKGIETNNNIYDFVKSFNVYSLDNLIYTIMGIYKKIRSTGTSFSEVGEITLNNIENAKFQEDNIFWIKDEFEYLMGKGRKNSKVVKLKEDPVWVEFSEKESYDEKVLDILPYLKDNIGSMKGEEERISVLVEAIDSALKAKEHEKKKLYEILIQVLIDIDILFTKDKKELGYLDYEDLQLMVLKLLDNNSIRRKYQDRFKYIMVDEFQDTNELQRSIIYKLSSVDSKLDRENLFIVGDPKQSIYGFRGADVDVFYDVMEDIEEVSNIKPIKLEENYRTVHTVLDFVNILFEKIMGSKYVALKPVKKSLNDLDVEILGNENLEVPEGESSGDYNKYYESRLIAKRIKALVDERRYEYKDFALLFRSSTEDYIYEEAFKEYGIPYYNLGGKGFYKQEEIVDLMNGLKGICNVYDTISIVGALRSPMFGLSDKTIYWLLRQEEDCILDALKKEIPYIEEKERKKMKSAYTILNKLILKRNMLSSYELIKELVESTYYNQVLMLKYGGKQRVSNIYKFLEMAREYTEEENGTIEDFIGYVEEMKRKGIDESQAKIQSEDGNSVKLMTIHKSKGLQFKVVIIPQMAKKFNIDTSSILFEKGLGLGIKHEDISPVYDEIYSHIQEKEERENKRILYVAMTRAEERLILGNQGRTAGFKKFINEFLEFVEYELIEELEIEKDLTDEVKDLGSSFKEIEPVKTKSFPILGEIPGVNQKKFKNFSITQYITFKDCKRRFFMKYYKNLPIDGHEEIEKEGKYVLKPTVRGNIVHKFCELYRIGKNKNDLLNDIIISFGLKPTYRVLNEVKPYIINYIDNYSEDYDKMYNEKEFYYKVGNDFVFGIIDRMYIKDGSIEIIDFKTNKADNKEELIDRYSPQLQLYTKACKDIYGLEVKKASLLLLETGELLDVDIGKEALDKNLKNIDKFIKYVSNNNSIEDYERKEICSSYCNFNIICND</sequence>
<evidence type="ECO:0000256" key="11">
    <source>
        <dbReference type="ARBA" id="ARBA00034617"/>
    </source>
</evidence>
<reference evidence="17 18" key="1">
    <citation type="submission" date="2019-08" db="EMBL/GenBank/DDBJ databases">
        <title>In-depth cultivation of the pig gut microbiome towards novel bacterial diversity and tailored functional studies.</title>
        <authorList>
            <person name="Wylensek D."/>
            <person name="Hitch T.C.A."/>
            <person name="Clavel T."/>
        </authorList>
    </citation>
    <scope>NUCLEOTIDE SEQUENCE [LARGE SCALE GENOMIC DNA]</scope>
    <source>
        <strain evidence="17 18">Med78-601-WT-4W-RMD-3</strain>
    </source>
</reference>
<protein>
    <recommendedName>
        <fullName evidence="12">DNA 3'-5' helicase</fullName>
        <ecNumber evidence="12">5.6.2.4</ecNumber>
    </recommendedName>
</protein>
<keyword evidence="1" id="KW-0540">Nuclease</keyword>
<dbReference type="CDD" id="cd17932">
    <property type="entry name" value="DEXQc_UvrD"/>
    <property type="match status" value="1"/>
</dbReference>
<keyword evidence="5 14" id="KW-0347">Helicase</keyword>
<keyword evidence="3" id="KW-0227">DNA damage</keyword>
<dbReference type="Pfam" id="PF00580">
    <property type="entry name" value="UvrD-helicase"/>
    <property type="match status" value="1"/>
</dbReference>
<gene>
    <name evidence="17" type="ORF">FYJ27_04930</name>
</gene>
<dbReference type="PANTHER" id="PTHR11070:SF48">
    <property type="entry name" value="ATP-DEPENDENT HELICASE_NUCLEASE SUBUNIT A"/>
    <property type="match status" value="1"/>
</dbReference>
<dbReference type="GO" id="GO:0005829">
    <property type="term" value="C:cytosol"/>
    <property type="evidence" value="ECO:0007669"/>
    <property type="project" value="TreeGrafter"/>
</dbReference>
<dbReference type="PROSITE" id="PS51217">
    <property type="entry name" value="UVRD_HELICASE_CTER"/>
    <property type="match status" value="1"/>
</dbReference>
<evidence type="ECO:0000256" key="8">
    <source>
        <dbReference type="ARBA" id="ARBA00023125"/>
    </source>
</evidence>
<evidence type="ECO:0000256" key="9">
    <source>
        <dbReference type="ARBA" id="ARBA00023204"/>
    </source>
</evidence>
<keyword evidence="9" id="KW-0234">DNA repair</keyword>
<keyword evidence="8" id="KW-0238">DNA-binding</keyword>
<dbReference type="InterPro" id="IPR014017">
    <property type="entry name" value="DNA_helicase_UvrD-like_C"/>
</dbReference>
<dbReference type="GO" id="GO:0043138">
    <property type="term" value="F:3'-5' DNA helicase activity"/>
    <property type="evidence" value="ECO:0007669"/>
    <property type="project" value="UniProtKB-EC"/>
</dbReference>